<evidence type="ECO:0000313" key="2">
    <source>
        <dbReference type="EMBL" id="CAI0460980.1"/>
    </source>
</evidence>
<feature type="region of interest" description="Disordered" evidence="1">
    <location>
        <begin position="1"/>
        <end position="22"/>
    </location>
</feature>
<sequence>RTKNLERKEERKKLKRGNPAPAGCARVIKVSGSQLRSQNHLWRFVEAHGRLVGKLRPRPRRRRIQQNSKSMVP</sequence>
<dbReference type="EMBL" id="CAMGYJ010000008">
    <property type="protein sequence ID" value="CAI0460980.1"/>
    <property type="molecule type" value="Genomic_DNA"/>
</dbReference>
<feature type="compositionally biased region" description="Basic and acidic residues" evidence="1">
    <location>
        <begin position="1"/>
        <end position="12"/>
    </location>
</feature>
<feature type="non-terminal residue" evidence="2">
    <location>
        <position position="1"/>
    </location>
</feature>
<evidence type="ECO:0000313" key="3">
    <source>
        <dbReference type="Proteomes" id="UP001154282"/>
    </source>
</evidence>
<organism evidence="2 3">
    <name type="scientific">Linum tenue</name>
    <dbReference type="NCBI Taxonomy" id="586396"/>
    <lineage>
        <taxon>Eukaryota</taxon>
        <taxon>Viridiplantae</taxon>
        <taxon>Streptophyta</taxon>
        <taxon>Embryophyta</taxon>
        <taxon>Tracheophyta</taxon>
        <taxon>Spermatophyta</taxon>
        <taxon>Magnoliopsida</taxon>
        <taxon>eudicotyledons</taxon>
        <taxon>Gunneridae</taxon>
        <taxon>Pentapetalae</taxon>
        <taxon>rosids</taxon>
        <taxon>fabids</taxon>
        <taxon>Malpighiales</taxon>
        <taxon>Linaceae</taxon>
        <taxon>Linum</taxon>
    </lineage>
</organism>
<comment type="caution">
    <text evidence="2">The sequence shown here is derived from an EMBL/GenBank/DDBJ whole genome shotgun (WGS) entry which is preliminary data.</text>
</comment>
<accession>A0AAV0NRD4</accession>
<name>A0AAV0NRD4_9ROSI</name>
<dbReference type="Proteomes" id="UP001154282">
    <property type="component" value="Unassembled WGS sequence"/>
</dbReference>
<reference evidence="2" key="1">
    <citation type="submission" date="2022-08" db="EMBL/GenBank/DDBJ databases">
        <authorList>
            <person name="Gutierrez-Valencia J."/>
        </authorList>
    </citation>
    <scope>NUCLEOTIDE SEQUENCE</scope>
</reference>
<evidence type="ECO:0000256" key="1">
    <source>
        <dbReference type="SAM" id="MobiDB-lite"/>
    </source>
</evidence>
<dbReference type="AlphaFoldDB" id="A0AAV0NRD4"/>
<gene>
    <name evidence="2" type="ORF">LITE_LOCUS34726</name>
</gene>
<protein>
    <submittedName>
        <fullName evidence="2">Uncharacterized protein</fullName>
    </submittedName>
</protein>
<keyword evidence="3" id="KW-1185">Reference proteome</keyword>
<proteinExistence type="predicted"/>